<dbReference type="SUPFAM" id="SSF56219">
    <property type="entry name" value="DNase I-like"/>
    <property type="match status" value="1"/>
</dbReference>
<evidence type="ECO:0000313" key="2">
    <source>
        <dbReference type="Proteomes" id="UP000813463"/>
    </source>
</evidence>
<proteinExistence type="predicted"/>
<evidence type="ECO:0000259" key="1">
    <source>
        <dbReference type="Pfam" id="PF14111"/>
    </source>
</evidence>
<organism evidence="2 3">
    <name type="scientific">Spinacia oleracea</name>
    <name type="common">Spinach</name>
    <dbReference type="NCBI Taxonomy" id="3562"/>
    <lineage>
        <taxon>Eukaryota</taxon>
        <taxon>Viridiplantae</taxon>
        <taxon>Streptophyta</taxon>
        <taxon>Embryophyta</taxon>
        <taxon>Tracheophyta</taxon>
        <taxon>Spermatophyta</taxon>
        <taxon>Magnoliopsida</taxon>
        <taxon>eudicotyledons</taxon>
        <taxon>Gunneridae</taxon>
        <taxon>Pentapetalae</taxon>
        <taxon>Caryophyllales</taxon>
        <taxon>Chenopodiaceae</taxon>
        <taxon>Chenopodioideae</taxon>
        <taxon>Anserineae</taxon>
        <taxon>Spinacia</taxon>
    </lineage>
</organism>
<dbReference type="PANTHER" id="PTHR33233">
    <property type="entry name" value="ENDONUCLEASE/EXONUCLEASE/PHOSPHATASE"/>
    <property type="match status" value="1"/>
</dbReference>
<dbReference type="PANTHER" id="PTHR33233:SF14">
    <property type="entry name" value="ENDONUCLEASE_EXONUCLEASE_PHOSPHATASE"/>
    <property type="match status" value="1"/>
</dbReference>
<reference evidence="2" key="1">
    <citation type="journal article" date="2021" name="Nat. Commun.">
        <title>Genomic analyses provide insights into spinach domestication and the genetic basis of agronomic traits.</title>
        <authorList>
            <person name="Cai X."/>
            <person name="Sun X."/>
            <person name="Xu C."/>
            <person name="Sun H."/>
            <person name="Wang X."/>
            <person name="Ge C."/>
            <person name="Zhang Z."/>
            <person name="Wang Q."/>
            <person name="Fei Z."/>
            <person name="Jiao C."/>
            <person name="Wang Q."/>
        </authorList>
    </citation>
    <scope>NUCLEOTIDE SEQUENCE [LARGE SCALE GENOMIC DNA]</scope>
    <source>
        <strain evidence="2">cv. Varoflay</strain>
    </source>
</reference>
<dbReference type="Pfam" id="PF14111">
    <property type="entry name" value="DUF4283"/>
    <property type="match status" value="1"/>
</dbReference>
<evidence type="ECO:0000313" key="3">
    <source>
        <dbReference type="RefSeq" id="XP_056689967.1"/>
    </source>
</evidence>
<keyword evidence="2" id="KW-1185">Reference proteome</keyword>
<protein>
    <recommendedName>
        <fullName evidence="1">DUF4283 domain-containing protein</fullName>
    </recommendedName>
</protein>
<dbReference type="Proteomes" id="UP000813463">
    <property type="component" value="Chromosome 1"/>
</dbReference>
<dbReference type="InterPro" id="IPR025558">
    <property type="entry name" value="DUF4283"/>
</dbReference>
<gene>
    <name evidence="3" type="primary">LOC110779005</name>
</gene>
<sequence>MQSIHKSSGHLNSSRANVNVGMISVPILQQCDDVYENLTEHDHANDVRTIESIDYYFENASPVQIDIDDIQEEVDFRNSSTVCYVVGANPPLRVMEGFIRRIWKKYNVDKVVLVKKGIYLVRFFTMDMRDQVIVGHHFFDNEPMIVKPWNVEMDMEKEELKYVPIWIQLRLNFKYWGEKSLFKIVSQIGKPIKRDTATVSRDKLQFARVLVDIHIKQKLPDHVAFVNEHSEMVQVPISYEWRPNICEKCKMKTQPVQKQSVPMETSIPEIDQEGFQRSLRPIKVRPTNPEPTSTTNQFQMLNDDDHSVCSTTEMERDIDTEDDTVKQFLHKYQVGLVGLLEHKVKLPNLGKLYQKVFYGWCFTSNASFHEGGTIIVAWNHGIFSVNIVAVSDQLIHCYVSPVSGLPGFFCSFIYAFNESQKREKLWKDVKDLNTQDAWILCGDLNCVMNVGERIGALVKSMEMVDSCECMQHCQLEDIKSVGNFYTWNNKQSGSARVFSKIERIMSNSKWQGLYTTAEVCFMTEGCFDHSPGLLTVYPRDVKGKKPFKYFTMWKNSPQFISTIQTHWNSQVQGSKMFCVVNRLKKVKMALKELNRTGFTDVQAADLKAYQDMIEAQKEMHLHPDDQNIADLELLVVSDYKVKHQANIDFLKQKAKAAWLNDGDENTSLFHQSIKARAIQN</sequence>
<name>A0ABM3R306_SPIOL</name>
<feature type="domain" description="DUF4283" evidence="1">
    <location>
        <begin position="80"/>
        <end position="155"/>
    </location>
</feature>
<accession>A0ABM3R306</accession>
<dbReference type="RefSeq" id="XP_056689967.1">
    <property type="nucleotide sequence ID" value="XM_056833989.1"/>
</dbReference>
<dbReference type="GeneID" id="110779005"/>
<reference evidence="3" key="2">
    <citation type="submission" date="2025-08" db="UniProtKB">
        <authorList>
            <consortium name="RefSeq"/>
        </authorList>
    </citation>
    <scope>IDENTIFICATION</scope>
    <source>
        <tissue evidence="3">Leaf</tissue>
    </source>
</reference>
<dbReference type="Gene3D" id="3.60.10.10">
    <property type="entry name" value="Endonuclease/exonuclease/phosphatase"/>
    <property type="match status" value="1"/>
</dbReference>
<dbReference type="InterPro" id="IPR036691">
    <property type="entry name" value="Endo/exonu/phosph_ase_sf"/>
</dbReference>